<dbReference type="Proteomes" id="UP000075920">
    <property type="component" value="Unassembled WGS sequence"/>
</dbReference>
<accession>A0A182W6D0</accession>
<evidence type="ECO:0000313" key="3">
    <source>
        <dbReference type="Proteomes" id="UP000075920"/>
    </source>
</evidence>
<evidence type="ECO:0000313" key="2">
    <source>
        <dbReference type="EnsemblMetazoa" id="AMIN005896-PA"/>
    </source>
</evidence>
<evidence type="ECO:0000256" key="1">
    <source>
        <dbReference type="SAM" id="MobiDB-lite"/>
    </source>
</evidence>
<protein>
    <submittedName>
        <fullName evidence="2">Uncharacterized protein</fullName>
    </submittedName>
</protein>
<sequence>MADRTLILDSTVPDTALQFRDPEQDVLSETSEESTETHDNYRSFNYGYRSTNHSDDDADDDEEDEEDPYLELFMNAYRSAPQSSDDEEAENGITGCSDPAAKPLCLMEDWDLWDMDESELKERFKDLPQLLELITRKRKRRMLEEEETDAATALEDDELCNVMNRAVKCIRTEPPKMSS</sequence>
<reference evidence="3" key="1">
    <citation type="submission" date="2013-03" db="EMBL/GenBank/DDBJ databases">
        <title>The Genome Sequence of Anopheles minimus MINIMUS1.</title>
        <authorList>
            <consortium name="The Broad Institute Genomics Platform"/>
            <person name="Neafsey D.E."/>
            <person name="Walton C."/>
            <person name="Walker B."/>
            <person name="Young S.K."/>
            <person name="Zeng Q."/>
            <person name="Gargeya S."/>
            <person name="Fitzgerald M."/>
            <person name="Haas B."/>
            <person name="Abouelleil A."/>
            <person name="Allen A.W."/>
            <person name="Alvarado L."/>
            <person name="Arachchi H.M."/>
            <person name="Berlin A.M."/>
            <person name="Chapman S.B."/>
            <person name="Gainer-Dewar J."/>
            <person name="Goldberg J."/>
            <person name="Griggs A."/>
            <person name="Gujja S."/>
            <person name="Hansen M."/>
            <person name="Howarth C."/>
            <person name="Imamovic A."/>
            <person name="Ireland A."/>
            <person name="Larimer J."/>
            <person name="McCowan C."/>
            <person name="Murphy C."/>
            <person name="Pearson M."/>
            <person name="Poon T.W."/>
            <person name="Priest M."/>
            <person name="Roberts A."/>
            <person name="Saif S."/>
            <person name="Shea T."/>
            <person name="Sisk P."/>
            <person name="Sykes S."/>
            <person name="Wortman J."/>
            <person name="Nusbaum C."/>
            <person name="Birren B."/>
        </authorList>
    </citation>
    <scope>NUCLEOTIDE SEQUENCE [LARGE SCALE GENOMIC DNA]</scope>
    <source>
        <strain evidence="3">MINIMUS1</strain>
    </source>
</reference>
<name>A0A182W6D0_9DIPT</name>
<proteinExistence type="predicted"/>
<dbReference type="VEuPathDB" id="VectorBase:AMIN005896"/>
<organism evidence="2 3">
    <name type="scientific">Anopheles minimus</name>
    <dbReference type="NCBI Taxonomy" id="112268"/>
    <lineage>
        <taxon>Eukaryota</taxon>
        <taxon>Metazoa</taxon>
        <taxon>Ecdysozoa</taxon>
        <taxon>Arthropoda</taxon>
        <taxon>Hexapoda</taxon>
        <taxon>Insecta</taxon>
        <taxon>Pterygota</taxon>
        <taxon>Neoptera</taxon>
        <taxon>Endopterygota</taxon>
        <taxon>Diptera</taxon>
        <taxon>Nematocera</taxon>
        <taxon>Culicoidea</taxon>
        <taxon>Culicidae</taxon>
        <taxon>Anophelinae</taxon>
        <taxon>Anopheles</taxon>
    </lineage>
</organism>
<feature type="region of interest" description="Disordered" evidence="1">
    <location>
        <begin position="1"/>
        <end position="67"/>
    </location>
</feature>
<keyword evidence="3" id="KW-1185">Reference proteome</keyword>
<dbReference type="EnsemblMetazoa" id="AMIN005896-RA">
    <property type="protein sequence ID" value="AMIN005896-PA"/>
    <property type="gene ID" value="AMIN005896"/>
</dbReference>
<feature type="compositionally biased region" description="Acidic residues" evidence="1">
    <location>
        <begin position="56"/>
        <end position="67"/>
    </location>
</feature>
<dbReference type="AlphaFoldDB" id="A0A182W6D0"/>
<reference evidence="2" key="2">
    <citation type="submission" date="2020-05" db="UniProtKB">
        <authorList>
            <consortium name="EnsemblMetazoa"/>
        </authorList>
    </citation>
    <scope>IDENTIFICATION</scope>
    <source>
        <strain evidence="2">MINIMUS1</strain>
    </source>
</reference>
<feature type="compositionally biased region" description="Acidic residues" evidence="1">
    <location>
        <begin position="24"/>
        <end position="34"/>
    </location>
</feature>